<evidence type="ECO:0000313" key="1">
    <source>
        <dbReference type="Proteomes" id="UP000887578"/>
    </source>
</evidence>
<proteinExistence type="predicted"/>
<name>A0A914P4Q8_9BILA</name>
<dbReference type="Proteomes" id="UP000887578">
    <property type="component" value="Unplaced"/>
</dbReference>
<organism evidence="1 2">
    <name type="scientific">Panagrolaimus davidi</name>
    <dbReference type="NCBI Taxonomy" id="227884"/>
    <lineage>
        <taxon>Eukaryota</taxon>
        <taxon>Metazoa</taxon>
        <taxon>Ecdysozoa</taxon>
        <taxon>Nematoda</taxon>
        <taxon>Chromadorea</taxon>
        <taxon>Rhabditida</taxon>
        <taxon>Tylenchina</taxon>
        <taxon>Panagrolaimomorpha</taxon>
        <taxon>Panagrolaimoidea</taxon>
        <taxon>Panagrolaimidae</taxon>
        <taxon>Panagrolaimus</taxon>
    </lineage>
</organism>
<dbReference type="WBParaSite" id="PDA_v2.g12308.t1">
    <property type="protein sequence ID" value="PDA_v2.g12308.t1"/>
    <property type="gene ID" value="PDA_v2.g12308"/>
</dbReference>
<dbReference type="AlphaFoldDB" id="A0A914P4Q8"/>
<evidence type="ECO:0000313" key="2">
    <source>
        <dbReference type="WBParaSite" id="PDA_v2.g12308.t1"/>
    </source>
</evidence>
<protein>
    <submittedName>
        <fullName evidence="2">F-box domain-containing protein</fullName>
    </submittedName>
</protein>
<sequence>MESCYFCRSSNHESKECKKYVNNGARKIIADKKKFCRFCFIKFNKIHLRNRKKCPTNEKCVGWYSSDHHIAFCPERVKGMAHNLFLPKIDQNLLQRFVQTFDLEEQFAFGLSSQDAQKYVPLKNIKLTYSFFDWDEVSKKPLTSDDVIAVIRKLGIYDENKEIIFEEITSKKVFWKVRTLKIDFLNISVQELSQLIGSYTKKIEIKKISSNITFAEIVKNAPNIEILNIFHNTWISNQTTWLEDLYKYKEGKNFRELWVRLNNIEFDAETLKKFVETKSINQVFIRFEYQNRKKRKAYHQFVDKMSKLFIEDKSPKDKEIPFIVLQCDGIRDHKLFILDMNKNDGPTLRKRQKKEINNYVFFNC</sequence>
<accession>A0A914P4Q8</accession>
<reference evidence="2" key="1">
    <citation type="submission" date="2022-11" db="UniProtKB">
        <authorList>
            <consortium name="WormBaseParasite"/>
        </authorList>
    </citation>
    <scope>IDENTIFICATION</scope>
</reference>
<keyword evidence="1" id="KW-1185">Reference proteome</keyword>